<accession>A0ABM6Q9F4</accession>
<protein>
    <recommendedName>
        <fullName evidence="3">Secreted protein</fullName>
    </recommendedName>
</protein>
<evidence type="ECO:0000313" key="1">
    <source>
        <dbReference type="EMBL" id="AUG53085.1"/>
    </source>
</evidence>
<evidence type="ECO:0000313" key="2">
    <source>
        <dbReference type="Proteomes" id="UP000233458"/>
    </source>
</evidence>
<proteinExistence type="predicted"/>
<gene>
    <name evidence="1" type="ORF">CSC3H3_10445</name>
</gene>
<sequence>MLNLLCFKLMSALSRLLRVTGCALLRSSAMQYAQTDPVSQSTKIAYHLFQIVIIEWVQIRVNYPNET</sequence>
<evidence type="ECO:0008006" key="3">
    <source>
        <dbReference type="Google" id="ProtNLM"/>
    </source>
</evidence>
<keyword evidence="2" id="KW-1185">Reference proteome</keyword>
<organism evidence="1 2">
    <name type="scientific">Thalassospira marina</name>
    <dbReference type="NCBI Taxonomy" id="2048283"/>
    <lineage>
        <taxon>Bacteria</taxon>
        <taxon>Pseudomonadati</taxon>
        <taxon>Pseudomonadota</taxon>
        <taxon>Alphaproteobacteria</taxon>
        <taxon>Rhodospirillales</taxon>
        <taxon>Thalassospiraceae</taxon>
        <taxon>Thalassospira</taxon>
    </lineage>
</organism>
<dbReference type="EMBL" id="CP024199">
    <property type="protein sequence ID" value="AUG53085.1"/>
    <property type="molecule type" value="Genomic_DNA"/>
</dbReference>
<name>A0ABM6Q9F4_9PROT</name>
<dbReference type="Proteomes" id="UP000233458">
    <property type="component" value="Chromosome"/>
</dbReference>
<reference evidence="1 2" key="1">
    <citation type="submission" date="2017-10" db="EMBL/GenBank/DDBJ databases">
        <title>Biodiversity and function of Thalassospira species in the particle-attached aromatic-hydrocarbon-degrading consortia from the surface seawater of the China South Sea.</title>
        <authorList>
            <person name="Dong C."/>
            <person name="Liu R."/>
            <person name="Shao Z."/>
        </authorList>
    </citation>
    <scope>NUCLEOTIDE SEQUENCE [LARGE SCALE GENOMIC DNA]</scope>
    <source>
        <strain evidence="1 2">CSC3H3</strain>
    </source>
</reference>